<keyword evidence="6 7" id="KW-0472">Membrane</keyword>
<keyword evidence="5 8" id="KW-1133">Transmembrane helix</keyword>
<keyword evidence="7 9" id="KW-0012">Acyltransferase</keyword>
<name>A0A4R1R1V6_9FIRM</name>
<dbReference type="InterPro" id="IPR051085">
    <property type="entry name" value="MB_O-acyltransferase"/>
</dbReference>
<dbReference type="PANTHER" id="PTHR13285:SF18">
    <property type="entry name" value="PROTEIN-CYSTEINE N-PALMITOYLTRANSFERASE RASP"/>
    <property type="match status" value="1"/>
</dbReference>
<gene>
    <name evidence="9" type="ORF">EDD76_10460</name>
</gene>
<keyword evidence="4 8" id="KW-0812">Transmembrane</keyword>
<comment type="caution">
    <text evidence="9">The sequence shown here is derived from an EMBL/GenBank/DDBJ whole genome shotgun (WGS) entry which is preliminary data.</text>
</comment>
<dbReference type="InterPro" id="IPR004299">
    <property type="entry name" value="MBOAT_fam"/>
</dbReference>
<feature type="transmembrane region" description="Helical" evidence="8">
    <location>
        <begin position="121"/>
        <end position="141"/>
    </location>
</feature>
<feature type="transmembrane region" description="Helical" evidence="8">
    <location>
        <begin position="481"/>
        <end position="498"/>
    </location>
</feature>
<dbReference type="OrthoDB" id="9805788at2"/>
<dbReference type="Proteomes" id="UP000295718">
    <property type="component" value="Unassembled WGS sequence"/>
</dbReference>
<feature type="transmembrane region" description="Helical" evidence="8">
    <location>
        <begin position="7"/>
        <end position="24"/>
    </location>
</feature>
<dbReference type="PIRSF" id="PIRSF016636">
    <property type="entry name" value="AlgI_DltB"/>
    <property type="match status" value="1"/>
</dbReference>
<protein>
    <submittedName>
        <fullName evidence="9">D-alanyl-lipoteichoic acid acyltransferase DltB (MBOAT superfamily)</fullName>
    </submittedName>
</protein>
<feature type="transmembrane region" description="Helical" evidence="8">
    <location>
        <begin position="231"/>
        <end position="256"/>
    </location>
</feature>
<dbReference type="GO" id="GO:0005886">
    <property type="term" value="C:plasma membrane"/>
    <property type="evidence" value="ECO:0007669"/>
    <property type="project" value="UniProtKB-SubCell"/>
</dbReference>
<keyword evidence="7 9" id="KW-0808">Transferase</keyword>
<dbReference type="PIRSF" id="PIRSF500217">
    <property type="entry name" value="AlgI"/>
    <property type="match status" value="1"/>
</dbReference>
<reference evidence="9 10" key="1">
    <citation type="submission" date="2019-03" db="EMBL/GenBank/DDBJ databases">
        <title>Genomic Encyclopedia of Type Strains, Phase IV (KMG-IV): sequencing the most valuable type-strain genomes for metagenomic binning, comparative biology and taxonomic classification.</title>
        <authorList>
            <person name="Goeker M."/>
        </authorList>
    </citation>
    <scope>NUCLEOTIDE SEQUENCE [LARGE SCALE GENOMIC DNA]</scope>
    <source>
        <strain evidence="9 10">DSM 100556</strain>
    </source>
</reference>
<dbReference type="EMBL" id="SLUO01000004">
    <property type="protein sequence ID" value="TCL59324.1"/>
    <property type="molecule type" value="Genomic_DNA"/>
</dbReference>
<dbReference type="Pfam" id="PF03062">
    <property type="entry name" value="MBOAT"/>
    <property type="match status" value="1"/>
</dbReference>
<dbReference type="STRING" id="1469948.GCA_000732725_03803"/>
<feature type="transmembrane region" description="Helical" evidence="8">
    <location>
        <begin position="82"/>
        <end position="101"/>
    </location>
</feature>
<comment type="subcellular location">
    <subcellularLocation>
        <location evidence="1">Cell membrane</location>
        <topology evidence="1">Multi-pass membrane protein</topology>
    </subcellularLocation>
</comment>
<evidence type="ECO:0000313" key="10">
    <source>
        <dbReference type="Proteomes" id="UP000295718"/>
    </source>
</evidence>
<feature type="transmembrane region" description="Helical" evidence="8">
    <location>
        <begin position="439"/>
        <end position="461"/>
    </location>
</feature>
<evidence type="ECO:0000256" key="4">
    <source>
        <dbReference type="ARBA" id="ARBA00022692"/>
    </source>
</evidence>
<dbReference type="GO" id="GO:0016746">
    <property type="term" value="F:acyltransferase activity"/>
    <property type="evidence" value="ECO:0007669"/>
    <property type="project" value="UniProtKB-KW"/>
</dbReference>
<comment type="similarity">
    <text evidence="2 7">Belongs to the membrane-bound acyltransferase family.</text>
</comment>
<dbReference type="PANTHER" id="PTHR13285">
    <property type="entry name" value="ACYLTRANSFERASE"/>
    <property type="match status" value="1"/>
</dbReference>
<dbReference type="GO" id="GO:0042121">
    <property type="term" value="P:alginic acid biosynthetic process"/>
    <property type="evidence" value="ECO:0007669"/>
    <property type="project" value="InterPro"/>
</dbReference>
<evidence type="ECO:0000256" key="3">
    <source>
        <dbReference type="ARBA" id="ARBA00022475"/>
    </source>
</evidence>
<sequence length="511" mass="58902">MGATFTSFYFLCFYACILIIYYLIPPKTQWVFLLLSSIAYYLLSGNGILILYPVCACLAAYAGIRIMSGTDNLKKKRAAMAGVVLLLVGSLVMLKYVNFGINTVNGIAGIFGSEEAVLTGFKFMVPLGISFYTFSILGYVIDVYNGIAVPQKNFFKTALYGMYFPSILSGPILRYREDGEQFFTHHPFNYREVTFGLQRMVWGFFKTLVISERMRFVVDTVYGNYGDYPGAYIWLATVCYAFQLYTNFSGCMDIVLGMSQTFGLKLPENFETPFFAKNISEYWRRWHITLGVWMKEYVFYPLLRTGVFTRLSKNMRERFGKKRGKQLTTFLAMFVLWFSVGIWHGGDWKYVIGSGLLHWFYIVSGELLTPFFNKFMEKLHIDPKKRWVDVLRMLRTFFLVNIGFVFFRADSAADAFYMLKGAVSVWNAVILFDGSVFTLGLDFIEFTIAIVSLLILFAVSVMQQKESVRERIEKKKLPVRWIIWYALLFYTILLGNYGPGYSAAEFIYQGF</sequence>
<keyword evidence="10" id="KW-1185">Reference proteome</keyword>
<evidence type="ECO:0000256" key="8">
    <source>
        <dbReference type="SAM" id="Phobius"/>
    </source>
</evidence>
<dbReference type="InterPro" id="IPR024194">
    <property type="entry name" value="Ac/AlaTfrase_AlgI/DltB"/>
</dbReference>
<evidence type="ECO:0000256" key="1">
    <source>
        <dbReference type="ARBA" id="ARBA00004651"/>
    </source>
</evidence>
<organism evidence="9 10">
    <name type="scientific">Kineothrix alysoides</name>
    <dbReference type="NCBI Taxonomy" id="1469948"/>
    <lineage>
        <taxon>Bacteria</taxon>
        <taxon>Bacillati</taxon>
        <taxon>Bacillota</taxon>
        <taxon>Clostridia</taxon>
        <taxon>Lachnospirales</taxon>
        <taxon>Lachnospiraceae</taxon>
        <taxon>Kineothrix</taxon>
    </lineage>
</organism>
<feature type="transmembrane region" description="Helical" evidence="8">
    <location>
        <begin position="30"/>
        <end position="61"/>
    </location>
</feature>
<evidence type="ECO:0000256" key="2">
    <source>
        <dbReference type="ARBA" id="ARBA00010323"/>
    </source>
</evidence>
<keyword evidence="3 7" id="KW-1003">Cell membrane</keyword>
<evidence type="ECO:0000313" key="9">
    <source>
        <dbReference type="EMBL" id="TCL59324.1"/>
    </source>
</evidence>
<feature type="transmembrane region" description="Helical" evidence="8">
    <location>
        <begin position="327"/>
        <end position="346"/>
    </location>
</feature>
<dbReference type="AlphaFoldDB" id="A0A4R1R1V6"/>
<dbReference type="InterPro" id="IPR028362">
    <property type="entry name" value="AlgI"/>
</dbReference>
<feature type="transmembrane region" description="Helical" evidence="8">
    <location>
        <begin position="153"/>
        <end position="173"/>
    </location>
</feature>
<accession>A0A4R1R1V6</accession>
<feature type="transmembrane region" description="Helical" evidence="8">
    <location>
        <begin position="358"/>
        <end position="376"/>
    </location>
</feature>
<evidence type="ECO:0000256" key="5">
    <source>
        <dbReference type="ARBA" id="ARBA00022989"/>
    </source>
</evidence>
<feature type="transmembrane region" description="Helical" evidence="8">
    <location>
        <begin position="397"/>
        <end position="419"/>
    </location>
</feature>
<evidence type="ECO:0000256" key="7">
    <source>
        <dbReference type="PIRNR" id="PIRNR016636"/>
    </source>
</evidence>
<evidence type="ECO:0000256" key="6">
    <source>
        <dbReference type="ARBA" id="ARBA00023136"/>
    </source>
</evidence>
<proteinExistence type="inferred from homology"/>